<dbReference type="AlphaFoldDB" id="A0A8T2K6D4"/>
<evidence type="ECO:0008006" key="10">
    <source>
        <dbReference type="Google" id="ProtNLM"/>
    </source>
</evidence>
<feature type="transmembrane region" description="Helical" evidence="7">
    <location>
        <begin position="166"/>
        <end position="184"/>
    </location>
</feature>
<keyword evidence="4 7" id="KW-1133">Transmembrane helix</keyword>
<feature type="transmembrane region" description="Helical" evidence="7">
    <location>
        <begin position="123"/>
        <end position="145"/>
    </location>
</feature>
<sequence>MTLIVKMLQAGIREHLRTPQAQLLLVNLLTCGLEVCLAAGVTFVPPLLLEAGVEGKFMTMVLGIGPIAGLLVVNLIGSASDSWNSRYGRRRPFIWLMCAGVILSLIIIPYSSHLAALIGHHHAGIDVAFLVLGIGLLDSCGQVCFTPLEALLSDLFPEAEGCRKAFSVYALTVGLGACIGTLLPAVDWSGSWLAKQLGGQEQCLFILLLIIFIGCVVATFFVSEEVKMGIVQVEVPGGHQPKKGVCIQTCQLWTFPLRAWRIVLAMRSIYALFPRLRTFCCKIPVALWRLFVAQLCSWMGLMTFMLFYTDFVGEGLYKGVPIAKPGTEDRLRYDEGVRMGSMGLFLQSVISMMFSCSMDHLIKRFGTRSVYLASIICLPISTMVMCISSNVTLVTASAAMTGFTFSVLQIVPYTLTSLYHHNRQVFLPKYKDTEVYEGTEKERKPGFLKDTPNGVPLFSSLTPSLSLGPTCDGNITITEPTPAKNGICLDMAILDSALLLSQIVPSLIMGFIVQLTQTVTAYVALAAAFGLIAIYFSSKVVFDKNDMVKLSAL</sequence>
<feature type="transmembrane region" description="Helical" evidence="7">
    <location>
        <begin position="339"/>
        <end position="358"/>
    </location>
</feature>
<evidence type="ECO:0000256" key="7">
    <source>
        <dbReference type="SAM" id="Phobius"/>
    </source>
</evidence>
<gene>
    <name evidence="8" type="ORF">GDO86_003560</name>
</gene>
<feature type="transmembrane region" description="Helical" evidence="7">
    <location>
        <begin position="92"/>
        <end position="111"/>
    </location>
</feature>
<evidence type="ECO:0000313" key="8">
    <source>
        <dbReference type="EMBL" id="KAG8451394.1"/>
    </source>
</evidence>
<keyword evidence="5 7" id="KW-0472">Membrane</keyword>
<proteinExistence type="inferred from homology"/>
<keyword evidence="9" id="KW-1185">Reference proteome</keyword>
<evidence type="ECO:0000256" key="4">
    <source>
        <dbReference type="ARBA" id="ARBA00022989"/>
    </source>
</evidence>
<organism evidence="8 9">
    <name type="scientific">Hymenochirus boettgeri</name>
    <name type="common">Congo dwarf clawed frog</name>
    <dbReference type="NCBI Taxonomy" id="247094"/>
    <lineage>
        <taxon>Eukaryota</taxon>
        <taxon>Metazoa</taxon>
        <taxon>Chordata</taxon>
        <taxon>Craniata</taxon>
        <taxon>Vertebrata</taxon>
        <taxon>Euteleostomi</taxon>
        <taxon>Amphibia</taxon>
        <taxon>Batrachia</taxon>
        <taxon>Anura</taxon>
        <taxon>Pipoidea</taxon>
        <taxon>Pipidae</taxon>
        <taxon>Pipinae</taxon>
        <taxon>Hymenochirus</taxon>
    </lineage>
</organism>
<feature type="transmembrane region" description="Helical" evidence="7">
    <location>
        <begin position="57"/>
        <end position="80"/>
    </location>
</feature>
<feature type="transmembrane region" description="Helical" evidence="7">
    <location>
        <begin position="492"/>
        <end position="513"/>
    </location>
</feature>
<dbReference type="PANTHER" id="PTHR19432">
    <property type="entry name" value="SUGAR TRANSPORTER"/>
    <property type="match status" value="1"/>
</dbReference>
<comment type="subcellular location">
    <subcellularLocation>
        <location evidence="1">Membrane</location>
        <topology evidence="1">Multi-pass membrane protein</topology>
    </subcellularLocation>
</comment>
<dbReference type="CDD" id="cd17313">
    <property type="entry name" value="MFS_SLC45_SUC"/>
    <property type="match status" value="1"/>
</dbReference>
<comment type="caution">
    <text evidence="8">The sequence shown here is derived from an EMBL/GenBank/DDBJ whole genome shotgun (WGS) entry which is preliminary data.</text>
</comment>
<dbReference type="GO" id="GO:0016020">
    <property type="term" value="C:membrane"/>
    <property type="evidence" value="ECO:0007669"/>
    <property type="project" value="UniProtKB-SubCell"/>
</dbReference>
<feature type="transmembrane region" description="Helical" evidence="7">
    <location>
        <begin position="397"/>
        <end position="419"/>
    </location>
</feature>
<protein>
    <recommendedName>
        <fullName evidence="10">Solute carrier family 45 member 3</fullName>
    </recommendedName>
</protein>
<keyword evidence="2" id="KW-0813">Transport</keyword>
<dbReference type="GO" id="GO:0008506">
    <property type="term" value="F:sucrose:proton symporter activity"/>
    <property type="evidence" value="ECO:0007669"/>
    <property type="project" value="TreeGrafter"/>
</dbReference>
<dbReference type="InterPro" id="IPR011701">
    <property type="entry name" value="MFS"/>
</dbReference>
<name>A0A8T2K6D4_9PIPI</name>
<keyword evidence="3 7" id="KW-0812">Transmembrane</keyword>
<dbReference type="PANTHER" id="PTHR19432:SF37">
    <property type="entry name" value="SOLUTE CARRIER FAMILY 45 MEMBER 3"/>
    <property type="match status" value="1"/>
</dbReference>
<dbReference type="SUPFAM" id="SSF103473">
    <property type="entry name" value="MFS general substrate transporter"/>
    <property type="match status" value="1"/>
</dbReference>
<evidence type="ECO:0000313" key="9">
    <source>
        <dbReference type="Proteomes" id="UP000812440"/>
    </source>
</evidence>
<feature type="transmembrane region" description="Helical" evidence="7">
    <location>
        <begin position="21"/>
        <end position="45"/>
    </location>
</feature>
<dbReference type="InterPro" id="IPR036259">
    <property type="entry name" value="MFS_trans_sf"/>
</dbReference>
<evidence type="ECO:0000256" key="3">
    <source>
        <dbReference type="ARBA" id="ARBA00022692"/>
    </source>
</evidence>
<dbReference type="EMBL" id="JAACNH010000002">
    <property type="protein sequence ID" value="KAG8451394.1"/>
    <property type="molecule type" value="Genomic_DNA"/>
</dbReference>
<evidence type="ECO:0000256" key="2">
    <source>
        <dbReference type="ARBA" id="ARBA00022448"/>
    </source>
</evidence>
<evidence type="ECO:0000256" key="1">
    <source>
        <dbReference type="ARBA" id="ARBA00004141"/>
    </source>
</evidence>
<accession>A0A8T2K6D4</accession>
<dbReference type="Gene3D" id="1.20.1250.20">
    <property type="entry name" value="MFS general substrate transporter like domains"/>
    <property type="match status" value="1"/>
</dbReference>
<dbReference type="OrthoDB" id="28755at2759"/>
<dbReference type="Proteomes" id="UP000812440">
    <property type="component" value="Chromosome 2"/>
</dbReference>
<reference evidence="8" key="1">
    <citation type="thesis" date="2020" institute="ProQuest LLC" country="789 East Eisenhower Parkway, Ann Arbor, MI, USA">
        <title>Comparative Genomics and Chromosome Evolution.</title>
        <authorList>
            <person name="Mudd A.B."/>
        </authorList>
    </citation>
    <scope>NUCLEOTIDE SEQUENCE</scope>
    <source>
        <strain evidence="8">Female2</strain>
        <tissue evidence="8">Blood</tissue>
    </source>
</reference>
<comment type="similarity">
    <text evidence="6">Belongs to the glycoside-pentoside-hexuronide (GPH) cation symporter transporter (TC 2.A.2) family.</text>
</comment>
<dbReference type="Pfam" id="PF07690">
    <property type="entry name" value="MFS_1"/>
    <property type="match status" value="1"/>
</dbReference>
<dbReference type="FunFam" id="1.20.1250.20:FF:000193">
    <property type="entry name" value="Solute carrier family 45 member 3"/>
    <property type="match status" value="1"/>
</dbReference>
<feature type="transmembrane region" description="Helical" evidence="7">
    <location>
        <begin position="204"/>
        <end position="222"/>
    </location>
</feature>
<feature type="transmembrane region" description="Helical" evidence="7">
    <location>
        <begin position="370"/>
        <end position="391"/>
    </location>
</feature>
<evidence type="ECO:0000256" key="6">
    <source>
        <dbReference type="ARBA" id="ARBA00038193"/>
    </source>
</evidence>
<evidence type="ECO:0000256" key="5">
    <source>
        <dbReference type="ARBA" id="ARBA00023136"/>
    </source>
</evidence>
<feature type="transmembrane region" description="Helical" evidence="7">
    <location>
        <begin position="286"/>
        <end position="308"/>
    </location>
</feature>
<feature type="transmembrane region" description="Helical" evidence="7">
    <location>
        <begin position="519"/>
        <end position="537"/>
    </location>
</feature>